<proteinExistence type="inferred from homology"/>
<feature type="coiled-coil region" evidence="2">
    <location>
        <begin position="241"/>
        <end position="268"/>
    </location>
</feature>
<dbReference type="AlphaFoldDB" id="A0A6I9W118"/>
<keyword evidence="2" id="KW-0175">Coiled coil</keyword>
<gene>
    <name evidence="4" type="primary">LOC105424728</name>
</gene>
<evidence type="ECO:0000313" key="3">
    <source>
        <dbReference type="Proteomes" id="UP000504615"/>
    </source>
</evidence>
<dbReference type="OrthoDB" id="10250120at2759"/>
<reference evidence="4" key="1">
    <citation type="submission" date="2025-08" db="UniProtKB">
        <authorList>
            <consortium name="RefSeq"/>
        </authorList>
    </citation>
    <scope>IDENTIFICATION</scope>
</reference>
<organism evidence="3 4">
    <name type="scientific">Pogonomyrmex barbatus</name>
    <name type="common">red harvester ant</name>
    <dbReference type="NCBI Taxonomy" id="144034"/>
    <lineage>
        <taxon>Eukaryota</taxon>
        <taxon>Metazoa</taxon>
        <taxon>Ecdysozoa</taxon>
        <taxon>Arthropoda</taxon>
        <taxon>Hexapoda</taxon>
        <taxon>Insecta</taxon>
        <taxon>Pterygota</taxon>
        <taxon>Neoptera</taxon>
        <taxon>Endopterygota</taxon>
        <taxon>Hymenoptera</taxon>
        <taxon>Apocrita</taxon>
        <taxon>Aculeata</taxon>
        <taxon>Formicoidea</taxon>
        <taxon>Formicidae</taxon>
        <taxon>Myrmicinae</taxon>
        <taxon>Pogonomyrmex</taxon>
    </lineage>
</organism>
<comment type="similarity">
    <text evidence="1">Belongs to the SNF7 family.</text>
</comment>
<sequence length="345" mass="40266">MIGKDGDSSLPLPAEKLPECWNQEERMSAMFSPFRSKSANPQDWISKYKFWNNLIYEWLKHTMQCSFTIVDLNEAFKRKGCAPLCLITVIEELLRNNEIIQETDFFKEPCETWTAWSINIFVKKPISWSFSKVKSYIVGQKINNIEVRYVHLRIMHELCDVILSIAEVKKDIVLFSISEIVEYCKSKTKKPITEDTVRIALEWLRQSRKVAFRKNSNPNSELLVKISVQTANEITEIEEGMYKLTKQENELIKEIELMEQEKLNIINEAKLYLGRELRQMAKTRLRRKMELEKSIDKRAQALTNLRVLITNIKDAQSNSAILSAYKTGSDVLKKMGQNGLNRIWC</sequence>
<dbReference type="GO" id="GO:0007034">
    <property type="term" value="P:vacuolar transport"/>
    <property type="evidence" value="ECO:0007669"/>
    <property type="project" value="InterPro"/>
</dbReference>
<dbReference type="Pfam" id="PF25880">
    <property type="entry name" value="WHD_CHMP7_1st"/>
    <property type="match status" value="1"/>
</dbReference>
<dbReference type="InterPro" id="IPR005024">
    <property type="entry name" value="Snf7_fam"/>
</dbReference>
<dbReference type="Proteomes" id="UP000504615">
    <property type="component" value="Unplaced"/>
</dbReference>
<dbReference type="Pfam" id="PF03357">
    <property type="entry name" value="Snf7"/>
    <property type="match status" value="1"/>
</dbReference>
<name>A0A6I9W118_9HYME</name>
<evidence type="ECO:0000256" key="2">
    <source>
        <dbReference type="SAM" id="Coils"/>
    </source>
</evidence>
<accession>A0A6I9W118</accession>
<dbReference type="RefSeq" id="XP_011633418.1">
    <property type="nucleotide sequence ID" value="XM_011635116.2"/>
</dbReference>
<evidence type="ECO:0000313" key="4">
    <source>
        <dbReference type="RefSeq" id="XP_011633418.1"/>
    </source>
</evidence>
<dbReference type="KEGG" id="pbar:105424728"/>
<evidence type="ECO:0000256" key="1">
    <source>
        <dbReference type="ARBA" id="ARBA00006190"/>
    </source>
</evidence>
<protein>
    <submittedName>
        <fullName evidence="4">Charged multivesicular body protein 7</fullName>
    </submittedName>
</protein>
<keyword evidence="3" id="KW-1185">Reference proteome</keyword>
<dbReference type="GeneID" id="105424728"/>